<evidence type="ECO:0000256" key="1">
    <source>
        <dbReference type="SAM" id="MobiDB-lite"/>
    </source>
</evidence>
<sequence length="84" mass="9474">MGVKPRDVEIAIAIRGKIGDGTDNDEGKAQNRQLEIVRKDTISHHAQHKGEYPSCDYKKKAQWSQGEEVANRKSDQQRVIGEKT</sequence>
<dbReference type="EMBL" id="LUTY01001716">
    <property type="protein sequence ID" value="OAD21323.1"/>
    <property type="molecule type" value="Genomic_DNA"/>
</dbReference>
<evidence type="ECO:0000313" key="2">
    <source>
        <dbReference type="EMBL" id="OAD21323.1"/>
    </source>
</evidence>
<feature type="region of interest" description="Disordered" evidence="1">
    <location>
        <begin position="62"/>
        <end position="84"/>
    </location>
</feature>
<keyword evidence="3" id="KW-1185">Reference proteome</keyword>
<name>A0A176RZT5_9GAMM</name>
<protein>
    <submittedName>
        <fullName evidence="2">Uncharacterized protein</fullName>
    </submittedName>
</protein>
<feature type="compositionally biased region" description="Basic and acidic residues" evidence="1">
    <location>
        <begin position="69"/>
        <end position="84"/>
    </location>
</feature>
<evidence type="ECO:0000313" key="3">
    <source>
        <dbReference type="Proteomes" id="UP000076962"/>
    </source>
</evidence>
<dbReference type="AlphaFoldDB" id="A0A176RZT5"/>
<comment type="caution">
    <text evidence="2">The sequence shown here is derived from an EMBL/GenBank/DDBJ whole genome shotgun (WGS) entry which is preliminary data.</text>
</comment>
<proteinExistence type="predicted"/>
<organism evidence="2 3">
    <name type="scientific">Candidatus Thiomargarita nelsonii</name>
    <dbReference type="NCBI Taxonomy" id="1003181"/>
    <lineage>
        <taxon>Bacteria</taxon>
        <taxon>Pseudomonadati</taxon>
        <taxon>Pseudomonadota</taxon>
        <taxon>Gammaproteobacteria</taxon>
        <taxon>Thiotrichales</taxon>
        <taxon>Thiotrichaceae</taxon>
        <taxon>Thiomargarita</taxon>
    </lineage>
</organism>
<reference evidence="2 3" key="1">
    <citation type="submission" date="2016-05" db="EMBL/GenBank/DDBJ databases">
        <title>Single-cell genome of chain-forming Candidatus Thiomargarita nelsonii and comparison to other large sulfur-oxidizing bacteria.</title>
        <authorList>
            <person name="Winkel M."/>
            <person name="Salman V."/>
            <person name="Woyke T."/>
            <person name="Schulz-Vogt H."/>
            <person name="Richter M."/>
            <person name="Flood B."/>
            <person name="Bailey J."/>
            <person name="Amann R."/>
            <person name="Mussmann M."/>
        </authorList>
    </citation>
    <scope>NUCLEOTIDE SEQUENCE [LARGE SCALE GENOMIC DNA]</scope>
    <source>
        <strain evidence="2 3">THI036</strain>
    </source>
</reference>
<dbReference type="Proteomes" id="UP000076962">
    <property type="component" value="Unassembled WGS sequence"/>
</dbReference>
<accession>A0A176RZT5</accession>
<gene>
    <name evidence="2" type="ORF">THIOM_002916</name>
</gene>